<dbReference type="GO" id="GO:0000981">
    <property type="term" value="F:DNA-binding transcription factor activity, RNA polymerase II-specific"/>
    <property type="evidence" value="ECO:0007669"/>
    <property type="project" value="InterPro"/>
</dbReference>
<comment type="caution">
    <text evidence="3">The sequence shown here is derived from an EMBL/GenBank/DDBJ whole genome shotgun (WGS) entry which is preliminary data.</text>
</comment>
<dbReference type="Gene3D" id="4.10.240.10">
    <property type="entry name" value="Zn(2)-C6 fungal-type DNA-binding domain"/>
    <property type="match status" value="1"/>
</dbReference>
<reference evidence="3 4" key="1">
    <citation type="journal article" date="2020" name="bioRxiv">
        <title>Whole genome comparisons of ergot fungi reveals the divergence and evolution of species within the genus Claviceps are the result of varying mechanisms driving genome evolution and host range expansion.</title>
        <authorList>
            <person name="Wyka S.A."/>
            <person name="Mondo S.J."/>
            <person name="Liu M."/>
            <person name="Dettman J."/>
            <person name="Nalam V."/>
            <person name="Broders K.D."/>
        </authorList>
    </citation>
    <scope>NUCLEOTIDE SEQUENCE [LARGE SCALE GENOMIC DNA]</scope>
    <source>
        <strain evidence="3 4">Clav52</strain>
    </source>
</reference>
<evidence type="ECO:0000256" key="1">
    <source>
        <dbReference type="ARBA" id="ARBA00023242"/>
    </source>
</evidence>
<evidence type="ECO:0000313" key="4">
    <source>
        <dbReference type="Proteomes" id="UP000707071"/>
    </source>
</evidence>
<dbReference type="PROSITE" id="PS50048">
    <property type="entry name" value="ZN2_CY6_FUNGAL_2"/>
    <property type="match status" value="1"/>
</dbReference>
<dbReference type="EMBL" id="SRRH01000189">
    <property type="protein sequence ID" value="KAG6295581.1"/>
    <property type="molecule type" value="Genomic_DNA"/>
</dbReference>
<dbReference type="InterPro" id="IPR036864">
    <property type="entry name" value="Zn2-C6_fun-type_DNA-bd_sf"/>
</dbReference>
<dbReference type="Pfam" id="PF00172">
    <property type="entry name" value="Zn_clus"/>
    <property type="match status" value="1"/>
</dbReference>
<dbReference type="CDD" id="cd00067">
    <property type="entry name" value="GAL4"/>
    <property type="match status" value="1"/>
</dbReference>
<gene>
    <name evidence="3" type="ORF">E4U09_002087</name>
</gene>
<accession>A0A9P7QIY9</accession>
<evidence type="ECO:0000259" key="2">
    <source>
        <dbReference type="PROSITE" id="PS50048"/>
    </source>
</evidence>
<proteinExistence type="predicted"/>
<dbReference type="PROSITE" id="PS00463">
    <property type="entry name" value="ZN2_CY6_FUNGAL_1"/>
    <property type="match status" value="1"/>
</dbReference>
<evidence type="ECO:0000313" key="3">
    <source>
        <dbReference type="EMBL" id="KAG6295581.1"/>
    </source>
</evidence>
<keyword evidence="1" id="KW-0539">Nucleus</keyword>
<organism evidence="3 4">
    <name type="scientific">Claviceps aff. purpurea</name>
    <dbReference type="NCBI Taxonomy" id="1967640"/>
    <lineage>
        <taxon>Eukaryota</taxon>
        <taxon>Fungi</taxon>
        <taxon>Dikarya</taxon>
        <taxon>Ascomycota</taxon>
        <taxon>Pezizomycotina</taxon>
        <taxon>Sordariomycetes</taxon>
        <taxon>Hypocreomycetidae</taxon>
        <taxon>Hypocreales</taxon>
        <taxon>Clavicipitaceae</taxon>
        <taxon>Claviceps</taxon>
    </lineage>
</organism>
<dbReference type="InterPro" id="IPR001138">
    <property type="entry name" value="Zn2Cys6_DnaBD"/>
</dbReference>
<keyword evidence="4" id="KW-1185">Reference proteome</keyword>
<protein>
    <recommendedName>
        <fullName evidence="2">Zn(2)-C6 fungal-type domain-containing protein</fullName>
    </recommendedName>
</protein>
<dbReference type="GO" id="GO:0008270">
    <property type="term" value="F:zinc ion binding"/>
    <property type="evidence" value="ECO:0007669"/>
    <property type="project" value="InterPro"/>
</dbReference>
<dbReference type="SUPFAM" id="SSF57701">
    <property type="entry name" value="Zn2/Cys6 DNA-binding domain"/>
    <property type="match status" value="1"/>
</dbReference>
<feature type="domain" description="Zn(2)-C6 fungal-type" evidence="2">
    <location>
        <begin position="32"/>
        <end position="65"/>
    </location>
</feature>
<dbReference type="Proteomes" id="UP000707071">
    <property type="component" value="Unassembled WGS sequence"/>
</dbReference>
<name>A0A9P7QIY9_9HYPO</name>
<sequence>MLSAWRYDAQTKEVPVSRSYDAPRGRSSKVQACMLCRQKKTRCSGDAASQRPCSRCKLKSLPCQYAVCAIKKPQSRRRVLERVPVKKTSVEPVGEGSLGSEGERESAMGLCCGDEWSWNRNLETTSESWKIWESGENRVPELEMPRPVIQGDEVYAMFDPRIWGNEIAWKGQWGRDVCAGSGNWKENWNGDENGRGHVNGSQYGYKSVGDAMAAESMLARTDAEQWRAEEGALQNGFHEGVCEQFSWSNWCYRA</sequence>
<dbReference type="AlphaFoldDB" id="A0A9P7QIY9"/>